<accession>A0A4R2KGG7</accession>
<evidence type="ECO:0000313" key="2">
    <source>
        <dbReference type="Proteomes" id="UP000294919"/>
    </source>
</evidence>
<evidence type="ECO:0000313" key="1">
    <source>
        <dbReference type="EMBL" id="TCO69546.1"/>
    </source>
</evidence>
<proteinExistence type="predicted"/>
<gene>
    <name evidence="1" type="ORF">EV214_13170</name>
</gene>
<organism evidence="1 2">
    <name type="scientific">Marinisporobacter balticus</name>
    <dbReference type="NCBI Taxonomy" id="2018667"/>
    <lineage>
        <taxon>Bacteria</taxon>
        <taxon>Bacillati</taxon>
        <taxon>Bacillota</taxon>
        <taxon>Clostridia</taxon>
        <taxon>Peptostreptococcales</taxon>
        <taxon>Thermotaleaceae</taxon>
        <taxon>Marinisporobacter</taxon>
    </lineage>
</organism>
<comment type="caution">
    <text evidence="1">The sequence shown here is derived from an EMBL/GenBank/DDBJ whole genome shotgun (WGS) entry which is preliminary data.</text>
</comment>
<dbReference type="AlphaFoldDB" id="A0A4R2KGG7"/>
<dbReference type="Proteomes" id="UP000294919">
    <property type="component" value="Unassembled WGS sequence"/>
</dbReference>
<protein>
    <submittedName>
        <fullName evidence="1">Uncharacterized protein</fullName>
    </submittedName>
</protein>
<reference evidence="1 2" key="1">
    <citation type="submission" date="2019-03" db="EMBL/GenBank/DDBJ databases">
        <title>Genomic Encyclopedia of Type Strains, Phase IV (KMG-IV): sequencing the most valuable type-strain genomes for metagenomic binning, comparative biology and taxonomic classification.</title>
        <authorList>
            <person name="Goeker M."/>
        </authorList>
    </citation>
    <scope>NUCLEOTIDE SEQUENCE [LARGE SCALE GENOMIC DNA]</scope>
    <source>
        <strain evidence="1 2">DSM 102940</strain>
    </source>
</reference>
<name>A0A4R2KGG7_9FIRM</name>
<sequence>MIKVKNEMLKKINLDDDEQDLYEKISKMIDKFKKAS</sequence>
<keyword evidence="2" id="KW-1185">Reference proteome</keyword>
<dbReference type="EMBL" id="SLWV01000031">
    <property type="protein sequence ID" value="TCO69546.1"/>
    <property type="molecule type" value="Genomic_DNA"/>
</dbReference>